<dbReference type="InterPro" id="IPR013087">
    <property type="entry name" value="Znf_C2H2_type"/>
</dbReference>
<dbReference type="AlphaFoldDB" id="A0A1F7WYB3"/>
<evidence type="ECO:0000259" key="1">
    <source>
        <dbReference type="PROSITE" id="PS50157"/>
    </source>
</evidence>
<gene>
    <name evidence="2" type="ORF">A2129_01825</name>
</gene>
<comment type="caution">
    <text evidence="2">The sequence shown here is derived from an EMBL/GenBank/DDBJ whole genome shotgun (WGS) entry which is preliminary data.</text>
</comment>
<proteinExistence type="predicted"/>
<dbReference type="PROSITE" id="PS50157">
    <property type="entry name" value="ZINC_FINGER_C2H2_2"/>
    <property type="match status" value="1"/>
</dbReference>
<evidence type="ECO:0000313" key="3">
    <source>
        <dbReference type="Proteomes" id="UP000177737"/>
    </source>
</evidence>
<dbReference type="Proteomes" id="UP000177737">
    <property type="component" value="Unassembled WGS sequence"/>
</dbReference>
<name>A0A1F7WYB3_9BACT</name>
<evidence type="ECO:0000313" key="2">
    <source>
        <dbReference type="EMBL" id="OGM07834.1"/>
    </source>
</evidence>
<sequence length="79" mass="8747">MVKHLCGQCSKTFKSQSAYLTHRCPATGHSPKQAEHFSVETQASPQGVAVEKKITKLSESDILTAIRAARQTKRQHKTI</sequence>
<feature type="domain" description="C2H2-type" evidence="1">
    <location>
        <begin position="4"/>
        <end position="31"/>
    </location>
</feature>
<dbReference type="EMBL" id="MGFN01000001">
    <property type="protein sequence ID" value="OGM07834.1"/>
    <property type="molecule type" value="Genomic_DNA"/>
</dbReference>
<accession>A0A1F7WYB3</accession>
<reference evidence="2 3" key="1">
    <citation type="journal article" date="2016" name="Nat. Commun.">
        <title>Thousands of microbial genomes shed light on interconnected biogeochemical processes in an aquifer system.</title>
        <authorList>
            <person name="Anantharaman K."/>
            <person name="Brown C.T."/>
            <person name="Hug L.A."/>
            <person name="Sharon I."/>
            <person name="Castelle C.J."/>
            <person name="Probst A.J."/>
            <person name="Thomas B.C."/>
            <person name="Singh A."/>
            <person name="Wilkins M.J."/>
            <person name="Karaoz U."/>
            <person name="Brodie E.L."/>
            <person name="Williams K.H."/>
            <person name="Hubbard S.S."/>
            <person name="Banfield J.F."/>
        </authorList>
    </citation>
    <scope>NUCLEOTIDE SEQUENCE [LARGE SCALE GENOMIC DNA]</scope>
</reference>
<organism evidence="2 3">
    <name type="scientific">Candidatus Woesebacteria bacterium GWC1_42_13</name>
    <dbReference type="NCBI Taxonomy" id="1802475"/>
    <lineage>
        <taxon>Bacteria</taxon>
        <taxon>Candidatus Woeseibacteriota</taxon>
    </lineage>
</organism>
<protein>
    <recommendedName>
        <fullName evidence="1">C2H2-type domain-containing protein</fullName>
    </recommendedName>
</protein>